<evidence type="ECO:0000259" key="5">
    <source>
        <dbReference type="PROSITE" id="PS51184"/>
    </source>
</evidence>
<sequence>MEAEEEVKRKKYGRSRKRKKSSSDSEPNTTILPLLMAATYKQSLPLLKKCLYKFHRSFLSQPQEEEAPPLAVILSLCPLLLNYESPEIASLTAEIVGAASLMSFHMNQQVVSDSPTLKALISLIPTSPNSVSTAACNALLDLCSSSLGRHRLLHCSALETLMFAFLQVQSSSSIPISLHAGDDVNTASLKLGFQKDKLSVLLLITAIILINACNIEQLGKIPSRLAECFSVFLKELWCKAHKQMINGNILGPSQGMNLYISSITINSLAESIFRLSINVDQFPASMHGEMVKRRIFCFGEDDFKHFILSQWEVLPFVIRKSSSASLEVNEFFTSFMQSLCCKGKFPSDLPSILQSLTSCLPIASDELDILNFLKQVRKKLGCPLMNEQDIRVVRTDNQSKKEVRFFQEDLNSCSFNAPKILCVDDILKCQEAYNKGYTIALRGMEFRFERVAIIADALASIFGQPSAGANMYLTPPNSQGLARHYDDHCVFVCQIFGSKQWKIYSQPTVQLPRLYDPCNINEGIGNSRAECYHFLLNEGDVMYIPRGFPHEAFSHNCRPDGSAGYSLHLTLAIEVEPPFEWEGFVHVALFCWYSTQNQHSLSSKSVSGILNVMSVKLLHVVIGLLGDSDPTFRKACLVAAASLQSDTNSWLDVHQKTIFSNLIEKISRESRFAEALKSVEVAVQRNEDPFQRIKWLRFLNQDREPVDWDVPLTGVQDLLSTYVKHKKMAEAVFMQVKYKFCSEVSYADVIGNYKILHEKYKKARKQYMNGMLSLHQVSGL</sequence>
<feature type="domain" description="JmjC" evidence="5">
    <location>
        <begin position="437"/>
        <end position="610"/>
    </location>
</feature>
<dbReference type="Proteomes" id="UP000188268">
    <property type="component" value="Unassembled WGS sequence"/>
</dbReference>
<dbReference type="AlphaFoldDB" id="A0A1R3G0A8"/>
<evidence type="ECO:0000313" key="6">
    <source>
        <dbReference type="EMBL" id="OMO51496.1"/>
    </source>
</evidence>
<comment type="caution">
    <text evidence="6">The sequence shown here is derived from an EMBL/GenBank/DDBJ whole genome shotgun (WGS) entry which is preliminary data.</text>
</comment>
<dbReference type="InterPro" id="IPR039994">
    <property type="entry name" value="NO66-like"/>
</dbReference>
<accession>A0A1R3G0A8</accession>
<evidence type="ECO:0000256" key="2">
    <source>
        <dbReference type="ARBA" id="ARBA00023004"/>
    </source>
</evidence>
<evidence type="ECO:0000313" key="7">
    <source>
        <dbReference type="Proteomes" id="UP000188268"/>
    </source>
</evidence>
<dbReference type="InterPro" id="IPR003347">
    <property type="entry name" value="JmjC_dom"/>
</dbReference>
<feature type="compositionally biased region" description="Basic residues" evidence="4">
    <location>
        <begin position="9"/>
        <end position="20"/>
    </location>
</feature>
<comment type="subcellular location">
    <subcellularLocation>
        <location evidence="3">Nucleus</location>
    </subcellularLocation>
</comment>
<dbReference type="GO" id="GO:0005730">
    <property type="term" value="C:nucleolus"/>
    <property type="evidence" value="ECO:0007669"/>
    <property type="project" value="TreeGrafter"/>
</dbReference>
<keyword evidence="7" id="KW-1185">Reference proteome</keyword>
<dbReference type="PROSITE" id="PS51184">
    <property type="entry name" value="JMJC"/>
    <property type="match status" value="1"/>
</dbReference>
<dbReference type="PANTHER" id="PTHR13096">
    <property type="entry name" value="MINA53 MYC INDUCED NUCLEAR ANTIGEN"/>
    <property type="match status" value="1"/>
</dbReference>
<keyword evidence="2 3" id="KW-0408">Iron</keyword>
<organism evidence="6 7">
    <name type="scientific">Corchorus capsularis</name>
    <name type="common">Jute</name>
    <dbReference type="NCBI Taxonomy" id="210143"/>
    <lineage>
        <taxon>Eukaryota</taxon>
        <taxon>Viridiplantae</taxon>
        <taxon>Streptophyta</taxon>
        <taxon>Embryophyta</taxon>
        <taxon>Tracheophyta</taxon>
        <taxon>Spermatophyta</taxon>
        <taxon>Magnoliopsida</taxon>
        <taxon>eudicotyledons</taxon>
        <taxon>Gunneridae</taxon>
        <taxon>Pentapetalae</taxon>
        <taxon>rosids</taxon>
        <taxon>malvids</taxon>
        <taxon>Malvales</taxon>
        <taxon>Malvaceae</taxon>
        <taxon>Grewioideae</taxon>
        <taxon>Apeibeae</taxon>
        <taxon>Corchorus</taxon>
    </lineage>
</organism>
<feature type="region of interest" description="Disordered" evidence="4">
    <location>
        <begin position="1"/>
        <end position="28"/>
    </location>
</feature>
<dbReference type="EMBL" id="AWWV01015784">
    <property type="protein sequence ID" value="OMO51496.1"/>
    <property type="molecule type" value="Genomic_DNA"/>
</dbReference>
<keyword evidence="3" id="KW-0223">Dioxygenase</keyword>
<gene>
    <name evidence="6" type="ORF">CCACVL1_29773</name>
</gene>
<comment type="cofactor">
    <cofactor evidence="3">
        <name>Fe(2+)</name>
        <dbReference type="ChEBI" id="CHEBI:29033"/>
    </cofactor>
    <text evidence="3">Binds 1 Fe(2+) ion per subunit.</text>
</comment>
<dbReference type="GO" id="GO:0005506">
    <property type="term" value="F:iron ion binding"/>
    <property type="evidence" value="ECO:0007669"/>
    <property type="project" value="UniProtKB-UniRule"/>
</dbReference>
<dbReference type="OMA" id="LHRKHEI"/>
<proteinExistence type="inferred from homology"/>
<keyword evidence="3" id="KW-0560">Oxidoreductase</keyword>
<dbReference type="SUPFAM" id="SSF48371">
    <property type="entry name" value="ARM repeat"/>
    <property type="match status" value="1"/>
</dbReference>
<evidence type="ECO:0000256" key="4">
    <source>
        <dbReference type="SAM" id="MobiDB-lite"/>
    </source>
</evidence>
<comment type="function">
    <text evidence="3">Oxygenase that can act as both a histone lysine demethylase and a ribosomal histidine hydroxylase.</text>
</comment>
<reference evidence="6 7" key="1">
    <citation type="submission" date="2013-09" db="EMBL/GenBank/DDBJ databases">
        <title>Corchorus capsularis genome sequencing.</title>
        <authorList>
            <person name="Alam M."/>
            <person name="Haque M.S."/>
            <person name="Islam M.S."/>
            <person name="Emdad E.M."/>
            <person name="Islam M.M."/>
            <person name="Ahmed B."/>
            <person name="Halim A."/>
            <person name="Hossen Q.M.M."/>
            <person name="Hossain M.Z."/>
            <person name="Ahmed R."/>
            <person name="Khan M.M."/>
            <person name="Islam R."/>
            <person name="Rashid M.M."/>
            <person name="Khan S.A."/>
            <person name="Rahman M.S."/>
            <person name="Alam M."/>
        </authorList>
    </citation>
    <scope>NUCLEOTIDE SEQUENCE [LARGE SCALE GENOMIC DNA]</scope>
    <source>
        <strain evidence="7">cv. CVL-1</strain>
        <tissue evidence="6">Whole seedling</tissue>
    </source>
</reference>
<dbReference type="Gene3D" id="2.60.120.650">
    <property type="entry name" value="Cupin"/>
    <property type="match status" value="1"/>
</dbReference>
<dbReference type="Pfam" id="PF08007">
    <property type="entry name" value="JmjC_2"/>
    <property type="match status" value="1"/>
</dbReference>
<dbReference type="SUPFAM" id="SSF51197">
    <property type="entry name" value="Clavaminate synthase-like"/>
    <property type="match status" value="1"/>
</dbReference>
<keyword evidence="1 3" id="KW-0479">Metal-binding</keyword>
<dbReference type="SMART" id="SM00558">
    <property type="entry name" value="JmjC"/>
    <property type="match status" value="1"/>
</dbReference>
<dbReference type="Gramene" id="OMO51496">
    <property type="protein sequence ID" value="OMO51496"/>
    <property type="gene ID" value="CCACVL1_29773"/>
</dbReference>
<evidence type="ECO:0000256" key="1">
    <source>
        <dbReference type="ARBA" id="ARBA00022723"/>
    </source>
</evidence>
<dbReference type="OrthoDB" id="425950at2759"/>
<dbReference type="PANTHER" id="PTHR13096:SF9">
    <property type="entry name" value="BIFUNCTIONAL LYSINE-SPECIFIC DEMETHYLASE AND HISTIDYL-HYDROXYLASE"/>
    <property type="match status" value="1"/>
</dbReference>
<dbReference type="STRING" id="210143.A0A1R3G0A8"/>
<keyword evidence="3" id="KW-0805">Transcription regulation</keyword>
<protein>
    <recommendedName>
        <fullName evidence="3">Bifunctional lysine-specific demethylase and histidyl-hydroxylase</fullName>
        <ecNumber evidence="3">1.14.11.-</ecNumber>
    </recommendedName>
</protein>
<keyword evidence="3" id="KW-0804">Transcription</keyword>
<dbReference type="GO" id="GO:0051864">
    <property type="term" value="F:histone H3K36 demethylase activity"/>
    <property type="evidence" value="ECO:0007669"/>
    <property type="project" value="TreeGrafter"/>
</dbReference>
<dbReference type="InterPro" id="IPR016024">
    <property type="entry name" value="ARM-type_fold"/>
</dbReference>
<comment type="similarity">
    <text evidence="3">Belongs to the ROX family.</text>
</comment>
<dbReference type="GO" id="GO:0032453">
    <property type="term" value="F:histone H3K4 demethylase activity"/>
    <property type="evidence" value="ECO:0007669"/>
    <property type="project" value="TreeGrafter"/>
</dbReference>
<name>A0A1R3G0A8_COCAP</name>
<evidence type="ECO:0000256" key="3">
    <source>
        <dbReference type="RuleBase" id="RU366061"/>
    </source>
</evidence>
<keyword evidence="3" id="KW-0539">Nucleus</keyword>
<dbReference type="EC" id="1.14.11.-" evidence="3"/>